<accession>A0A7M7G9V3</accession>
<keyword evidence="3" id="KW-1185">Reference proteome</keyword>
<feature type="region of interest" description="Disordered" evidence="1">
    <location>
        <begin position="123"/>
        <end position="148"/>
    </location>
</feature>
<reference evidence="4" key="2">
    <citation type="submission" date="2025-04" db="UniProtKB">
        <authorList>
            <consortium name="RefSeq"/>
        </authorList>
    </citation>
    <scope>IDENTIFICATION</scope>
    <source>
        <strain evidence="4">DH4</strain>
        <tissue evidence="4">Whole body</tissue>
    </source>
</reference>
<name>A0A7M7G9V3_APIME</name>
<evidence type="ECO:0000313" key="3">
    <source>
        <dbReference type="Proteomes" id="UP000005203"/>
    </source>
</evidence>
<dbReference type="EnsemblMetazoa" id="XM_003249263">
    <property type="protein sequence ID" value="XP_003249311"/>
    <property type="gene ID" value="LOC100578783"/>
</dbReference>
<dbReference type="GeneID" id="100578783"/>
<reference evidence="2" key="1">
    <citation type="submission" date="2021-01" db="UniProtKB">
        <authorList>
            <consortium name="EnsemblMetazoa"/>
        </authorList>
    </citation>
    <scope>IDENTIFICATION</scope>
    <source>
        <strain evidence="2">DH4</strain>
    </source>
</reference>
<evidence type="ECO:0000256" key="1">
    <source>
        <dbReference type="SAM" id="MobiDB-lite"/>
    </source>
</evidence>
<dbReference type="AlphaFoldDB" id="A0A7M7G9V3"/>
<dbReference type="KEGG" id="ame:100578783"/>
<dbReference type="OrthoDB" id="10627942at2759"/>
<sequence length="353" mass="39849">MRCELTCRGIEDACSRVLGSFLIRFYLSQGKFKQSKRILIFIKYDLSFEIFIHFVKLDPINTTTNIINIPLNALLQPSPPPKNRARVGRRQDDASATTIVEASWNEQACTHSARGRAAAEAIARKQEGRGVSGPQRSRPRRNATAARINRSRDPGEFIRFVAASLKAARVSFASRSLLAVYGEGGVRGGPRVCIYVYIHVGTYSHRGGKEREAWRRRADRSTANRDMWPRIYVPREEKSPTGLFELASSSSSSSSSSLSRPFFHSSPLRCSLLRLFSFARPLVVSAMVPRMVGRVKREAKRPSGDESRQRLDNGESYLDKRARKRALKNIRIRGERERGPLSVVPPRHARLNR</sequence>
<organism evidence="2">
    <name type="scientific">Apis mellifera</name>
    <name type="common">Honeybee</name>
    <dbReference type="NCBI Taxonomy" id="7460"/>
    <lineage>
        <taxon>Eukaryota</taxon>
        <taxon>Metazoa</taxon>
        <taxon>Ecdysozoa</taxon>
        <taxon>Arthropoda</taxon>
        <taxon>Hexapoda</taxon>
        <taxon>Insecta</taxon>
        <taxon>Pterygota</taxon>
        <taxon>Neoptera</taxon>
        <taxon>Endopterygota</taxon>
        <taxon>Hymenoptera</taxon>
        <taxon>Apocrita</taxon>
        <taxon>Aculeata</taxon>
        <taxon>Apoidea</taxon>
        <taxon>Anthophila</taxon>
        <taxon>Apidae</taxon>
        <taxon>Apis</taxon>
    </lineage>
</organism>
<protein>
    <submittedName>
        <fullName evidence="4">Uncharacterized protein LOC100578783</fullName>
    </submittedName>
</protein>
<evidence type="ECO:0000313" key="4">
    <source>
        <dbReference type="RefSeq" id="XP_003249311.3"/>
    </source>
</evidence>
<feature type="compositionally biased region" description="Basic and acidic residues" evidence="1">
    <location>
        <begin position="300"/>
        <end position="318"/>
    </location>
</feature>
<gene>
    <name evidence="4" type="primary">LOC100578783</name>
</gene>
<proteinExistence type="predicted"/>
<dbReference type="RefSeq" id="XP_003249311.3">
    <property type="nucleotide sequence ID" value="XM_003249263.4"/>
</dbReference>
<feature type="region of interest" description="Disordered" evidence="1">
    <location>
        <begin position="295"/>
        <end position="318"/>
    </location>
</feature>
<accession>A0A8B6XWB3</accession>
<dbReference type="Proteomes" id="UP000005203">
    <property type="component" value="Linkage group LG10"/>
</dbReference>
<evidence type="ECO:0000313" key="2">
    <source>
        <dbReference type="EnsemblMetazoa" id="XP_003249311"/>
    </source>
</evidence>